<protein>
    <submittedName>
        <fullName evidence="2">Uncharacterized protein</fullName>
    </submittedName>
</protein>
<dbReference type="AlphaFoldDB" id="A0A917HBE7"/>
<feature type="region of interest" description="Disordered" evidence="1">
    <location>
        <begin position="1"/>
        <end position="25"/>
    </location>
</feature>
<evidence type="ECO:0000256" key="1">
    <source>
        <dbReference type="SAM" id="MobiDB-lite"/>
    </source>
</evidence>
<dbReference type="InterPro" id="IPR054263">
    <property type="entry name" value="DUF6994"/>
</dbReference>
<proteinExistence type="predicted"/>
<dbReference type="Proteomes" id="UP000638848">
    <property type="component" value="Unassembled WGS sequence"/>
</dbReference>
<feature type="compositionally biased region" description="Basic and acidic residues" evidence="1">
    <location>
        <begin position="9"/>
        <end position="22"/>
    </location>
</feature>
<evidence type="ECO:0000313" key="2">
    <source>
        <dbReference type="EMBL" id="GGG72578.1"/>
    </source>
</evidence>
<comment type="caution">
    <text evidence="2">The sequence shown here is derived from an EMBL/GenBank/DDBJ whole genome shotgun (WGS) entry which is preliminary data.</text>
</comment>
<gene>
    <name evidence="2" type="ORF">GCM10011374_41650</name>
</gene>
<accession>A0A917HBE7</accession>
<evidence type="ECO:0000313" key="3">
    <source>
        <dbReference type="Proteomes" id="UP000638848"/>
    </source>
</evidence>
<keyword evidence="3" id="KW-1185">Reference proteome</keyword>
<name>A0A917HBE7_9MICC</name>
<dbReference type="Pfam" id="PF22507">
    <property type="entry name" value="DUF6994"/>
    <property type="match status" value="1"/>
</dbReference>
<reference evidence="2" key="2">
    <citation type="submission" date="2020-09" db="EMBL/GenBank/DDBJ databases">
        <authorList>
            <person name="Sun Q."/>
            <person name="Zhou Y."/>
        </authorList>
    </citation>
    <scope>NUCLEOTIDE SEQUENCE</scope>
    <source>
        <strain evidence="2">CGMCC 1.12187</strain>
    </source>
</reference>
<sequence length="230" mass="26593">MTAGVDTSFDYHSDTPPGKDPDAYSPTLRRHHQLLWSKELPSGARFDLAPEPRSYLAHRSPLGVFRLSSDAITTRLRKRASRVVRDLPDHELPEWGGYTAGSALVFPGIKIGRKQTINGARGFNRTIADRFDLTLECIRRHYLREEPNPLADVLHRYADFFALFEDFSGYVDFFLLQDLVEEDGKTIRFFHRFEDFRTPAVPKTADEYLQYLRLSNDFITSRNRRIDAQP</sequence>
<organism evidence="2 3">
    <name type="scientific">Kocuria dechangensis</name>
    <dbReference type="NCBI Taxonomy" id="1176249"/>
    <lineage>
        <taxon>Bacteria</taxon>
        <taxon>Bacillati</taxon>
        <taxon>Actinomycetota</taxon>
        <taxon>Actinomycetes</taxon>
        <taxon>Micrococcales</taxon>
        <taxon>Micrococcaceae</taxon>
        <taxon>Kocuria</taxon>
    </lineage>
</organism>
<reference evidence="2" key="1">
    <citation type="journal article" date="2014" name="Int. J. Syst. Evol. Microbiol.">
        <title>Complete genome sequence of Corynebacterium casei LMG S-19264T (=DSM 44701T), isolated from a smear-ripened cheese.</title>
        <authorList>
            <consortium name="US DOE Joint Genome Institute (JGI-PGF)"/>
            <person name="Walter F."/>
            <person name="Albersmeier A."/>
            <person name="Kalinowski J."/>
            <person name="Ruckert C."/>
        </authorList>
    </citation>
    <scope>NUCLEOTIDE SEQUENCE</scope>
    <source>
        <strain evidence="2">CGMCC 1.12187</strain>
    </source>
</reference>
<dbReference type="EMBL" id="BMEQ01000067">
    <property type="protein sequence ID" value="GGG72578.1"/>
    <property type="molecule type" value="Genomic_DNA"/>
</dbReference>